<dbReference type="InterPro" id="IPR020843">
    <property type="entry name" value="ER"/>
</dbReference>
<dbReference type="OrthoDB" id="3509362at2759"/>
<dbReference type="InterPro" id="IPR036291">
    <property type="entry name" value="NAD(P)-bd_dom_sf"/>
</dbReference>
<keyword evidence="3" id="KW-1185">Reference proteome</keyword>
<dbReference type="AlphaFoldDB" id="A0A6A5QS02"/>
<dbReference type="PANTHER" id="PTHR45033">
    <property type="match status" value="1"/>
</dbReference>
<evidence type="ECO:0000313" key="2">
    <source>
        <dbReference type="EMBL" id="KAF1918465.1"/>
    </source>
</evidence>
<organism evidence="2 3">
    <name type="scientific">Ampelomyces quisqualis</name>
    <name type="common">Powdery mildew agent</name>
    <dbReference type="NCBI Taxonomy" id="50730"/>
    <lineage>
        <taxon>Eukaryota</taxon>
        <taxon>Fungi</taxon>
        <taxon>Dikarya</taxon>
        <taxon>Ascomycota</taxon>
        <taxon>Pezizomycotina</taxon>
        <taxon>Dothideomycetes</taxon>
        <taxon>Pleosporomycetidae</taxon>
        <taxon>Pleosporales</taxon>
        <taxon>Pleosporineae</taxon>
        <taxon>Phaeosphaeriaceae</taxon>
        <taxon>Ampelomyces</taxon>
    </lineage>
</organism>
<feature type="domain" description="Enoyl reductase (ER)" evidence="1">
    <location>
        <begin position="22"/>
        <end position="353"/>
    </location>
</feature>
<dbReference type="GO" id="GO:0016491">
    <property type="term" value="F:oxidoreductase activity"/>
    <property type="evidence" value="ECO:0007669"/>
    <property type="project" value="InterPro"/>
</dbReference>
<dbReference type="CDD" id="cd08276">
    <property type="entry name" value="MDR7"/>
    <property type="match status" value="1"/>
</dbReference>
<dbReference type="InterPro" id="IPR013149">
    <property type="entry name" value="ADH-like_C"/>
</dbReference>
<dbReference type="InterPro" id="IPR013154">
    <property type="entry name" value="ADH-like_N"/>
</dbReference>
<evidence type="ECO:0000259" key="1">
    <source>
        <dbReference type="SMART" id="SM00829"/>
    </source>
</evidence>
<protein>
    <submittedName>
        <fullName evidence="2">Chaperonin 10-like protein</fullName>
    </submittedName>
</protein>
<dbReference type="Pfam" id="PF00107">
    <property type="entry name" value="ADH_zinc_N"/>
    <property type="match status" value="1"/>
</dbReference>
<accession>A0A6A5QS02</accession>
<dbReference type="InterPro" id="IPR052711">
    <property type="entry name" value="Zinc_ADH-like"/>
</dbReference>
<dbReference type="SUPFAM" id="SSF51735">
    <property type="entry name" value="NAD(P)-binding Rossmann-fold domains"/>
    <property type="match status" value="1"/>
</dbReference>
<sequence>MALPSTYSAWHRSGLKGSKENRLTIYRTDDEKLPTTLDLNDVVIKIHAVSLNYREIAMLNGTYPVDIQDKGIPCSDAAGEVIAIGSSVSRFSIGDRVCPNTSIGPTFDGGTDGSSIGVGTNAPGVLRQYAVFNEQHVVKMPENLSWEEASTLPCAGVTAWNALNGLQDVPQGAYALLQGTGGVSMYSLVLCLAAGIRPIITSSSDEKLAAIKKHSPTIQGLNYKSVSDQGAEVQRLTNGRGVHFVVNNTGPKSLMQDVSFLCERGGVVSLVGFLNGFDADWAPGEIMSLMYKAAKIQGISMGTRKDFEDMNAFIEKKNVRFDALLVDRPFAFANAKDAYDRLESGKFHGKIVINVE</sequence>
<dbReference type="PANTHER" id="PTHR45033:SF1">
    <property type="entry name" value="OXIDOREDUCTASE (EUROFUNG)"/>
    <property type="match status" value="1"/>
</dbReference>
<dbReference type="Gene3D" id="3.90.180.10">
    <property type="entry name" value="Medium-chain alcohol dehydrogenases, catalytic domain"/>
    <property type="match status" value="1"/>
</dbReference>
<proteinExistence type="predicted"/>
<dbReference type="SMART" id="SM00829">
    <property type="entry name" value="PKS_ER"/>
    <property type="match status" value="1"/>
</dbReference>
<dbReference type="Proteomes" id="UP000800096">
    <property type="component" value="Unassembled WGS sequence"/>
</dbReference>
<gene>
    <name evidence="2" type="ORF">BDU57DRAFT_515256</name>
</gene>
<dbReference type="SUPFAM" id="SSF50129">
    <property type="entry name" value="GroES-like"/>
    <property type="match status" value="1"/>
</dbReference>
<evidence type="ECO:0000313" key="3">
    <source>
        <dbReference type="Proteomes" id="UP000800096"/>
    </source>
</evidence>
<dbReference type="Pfam" id="PF08240">
    <property type="entry name" value="ADH_N"/>
    <property type="match status" value="1"/>
</dbReference>
<dbReference type="EMBL" id="ML979134">
    <property type="protein sequence ID" value="KAF1918465.1"/>
    <property type="molecule type" value="Genomic_DNA"/>
</dbReference>
<dbReference type="InterPro" id="IPR011032">
    <property type="entry name" value="GroES-like_sf"/>
</dbReference>
<reference evidence="2" key="1">
    <citation type="journal article" date="2020" name="Stud. Mycol.">
        <title>101 Dothideomycetes genomes: a test case for predicting lifestyles and emergence of pathogens.</title>
        <authorList>
            <person name="Haridas S."/>
            <person name="Albert R."/>
            <person name="Binder M."/>
            <person name="Bloem J."/>
            <person name="Labutti K."/>
            <person name="Salamov A."/>
            <person name="Andreopoulos B."/>
            <person name="Baker S."/>
            <person name="Barry K."/>
            <person name="Bills G."/>
            <person name="Bluhm B."/>
            <person name="Cannon C."/>
            <person name="Castanera R."/>
            <person name="Culley D."/>
            <person name="Daum C."/>
            <person name="Ezra D."/>
            <person name="Gonzalez J."/>
            <person name="Henrissat B."/>
            <person name="Kuo A."/>
            <person name="Liang C."/>
            <person name="Lipzen A."/>
            <person name="Lutzoni F."/>
            <person name="Magnuson J."/>
            <person name="Mondo S."/>
            <person name="Nolan M."/>
            <person name="Ohm R."/>
            <person name="Pangilinan J."/>
            <person name="Park H.-J."/>
            <person name="Ramirez L."/>
            <person name="Alfaro M."/>
            <person name="Sun H."/>
            <person name="Tritt A."/>
            <person name="Yoshinaga Y."/>
            <person name="Zwiers L.-H."/>
            <person name="Turgeon B."/>
            <person name="Goodwin S."/>
            <person name="Spatafora J."/>
            <person name="Crous P."/>
            <person name="Grigoriev I."/>
        </authorList>
    </citation>
    <scope>NUCLEOTIDE SEQUENCE</scope>
    <source>
        <strain evidence="2">HMLAC05119</strain>
    </source>
</reference>
<dbReference type="Gene3D" id="3.40.50.720">
    <property type="entry name" value="NAD(P)-binding Rossmann-like Domain"/>
    <property type="match status" value="1"/>
</dbReference>
<name>A0A6A5QS02_AMPQU</name>